<comment type="caution">
    <text evidence="3">The sequence shown here is derived from an EMBL/GenBank/DDBJ whole genome shotgun (WGS) entry which is preliminary data.</text>
</comment>
<protein>
    <submittedName>
        <fullName evidence="3">Methyltransferase</fullName>
    </submittedName>
</protein>
<dbReference type="GO" id="GO:0008168">
    <property type="term" value="F:methyltransferase activity"/>
    <property type="evidence" value="ECO:0007669"/>
    <property type="project" value="UniProtKB-KW"/>
</dbReference>
<dbReference type="Gene3D" id="2.20.25.110">
    <property type="entry name" value="S-adenosyl-L-methionine-dependent methyltransferases"/>
    <property type="match status" value="1"/>
</dbReference>
<feature type="domain" description="Methyltransferase" evidence="2">
    <location>
        <begin position="49"/>
        <end position="140"/>
    </location>
</feature>
<gene>
    <name evidence="3" type="ORF">PW52_12945</name>
</gene>
<sequence>MTKQTTKWFTSWFNTPFYHTLYKDRDTTEAEVFMNNLTNYLNLPENGQILDLACGKGRHSKYLNSIGYNVTGADLSENSIAFAKQFENSSLHFKVHDMCQPFGETFDAVFNLFTSFGYFDFDEDNLNTLKAIKSNLNESGFGVIDFMNSDFVIDNLVPEEVKTVDDITFYLKRFVDNGYIVKDISFTHEGENYNFQERVRGFSLKDFEALFEAADIFLLDTFGDYKLNKFDVKQSERLIMIFK</sequence>
<evidence type="ECO:0000313" key="3">
    <source>
        <dbReference type="EMBL" id="KJD34997.1"/>
    </source>
</evidence>
<dbReference type="STRING" id="1435349.PW52_12945"/>
<dbReference type="SUPFAM" id="SSF53335">
    <property type="entry name" value="S-adenosyl-L-methionine-dependent methyltransferases"/>
    <property type="match status" value="1"/>
</dbReference>
<proteinExistence type="predicted"/>
<dbReference type="Proteomes" id="UP000032578">
    <property type="component" value="Unassembled WGS sequence"/>
</dbReference>
<accession>A0A0D7WB66</accession>
<reference evidence="3 4" key="1">
    <citation type="submission" date="2014-11" db="EMBL/GenBank/DDBJ databases">
        <title>Tamlana sedimentorum sp. nov., isolated from shallow sand sediments of the Sea of Japan.</title>
        <authorList>
            <person name="Romanenko L.A."/>
        </authorList>
    </citation>
    <scope>NUCLEOTIDE SEQUENCE [LARGE SCALE GENOMIC DNA]</scope>
    <source>
        <strain evidence="3 4">JCM 19808</strain>
    </source>
</reference>
<organism evidence="3 4">
    <name type="scientific">Neotamlana sedimentorum</name>
    <dbReference type="NCBI Taxonomy" id="1435349"/>
    <lineage>
        <taxon>Bacteria</taxon>
        <taxon>Pseudomonadati</taxon>
        <taxon>Bacteroidota</taxon>
        <taxon>Flavobacteriia</taxon>
        <taxon>Flavobacteriales</taxon>
        <taxon>Flavobacteriaceae</taxon>
        <taxon>Neotamlana</taxon>
    </lineage>
</organism>
<dbReference type="Pfam" id="PF13649">
    <property type="entry name" value="Methyltransf_25"/>
    <property type="match status" value="1"/>
</dbReference>
<dbReference type="PATRIC" id="fig|1435349.4.peg.609"/>
<dbReference type="PANTHER" id="PTHR43861">
    <property type="entry name" value="TRANS-ACONITATE 2-METHYLTRANSFERASE-RELATED"/>
    <property type="match status" value="1"/>
</dbReference>
<dbReference type="GO" id="GO:0032259">
    <property type="term" value="P:methylation"/>
    <property type="evidence" value="ECO:0007669"/>
    <property type="project" value="UniProtKB-KW"/>
</dbReference>
<keyword evidence="4" id="KW-1185">Reference proteome</keyword>
<dbReference type="EMBL" id="JTDW01000010">
    <property type="protein sequence ID" value="KJD34997.1"/>
    <property type="molecule type" value="Genomic_DNA"/>
</dbReference>
<dbReference type="OrthoDB" id="9811589at2"/>
<name>A0A0D7WB66_9FLAO</name>
<keyword evidence="3" id="KW-0489">Methyltransferase</keyword>
<evidence type="ECO:0000259" key="2">
    <source>
        <dbReference type="Pfam" id="PF13649"/>
    </source>
</evidence>
<evidence type="ECO:0000313" key="4">
    <source>
        <dbReference type="Proteomes" id="UP000032578"/>
    </source>
</evidence>
<dbReference type="Gene3D" id="3.40.50.150">
    <property type="entry name" value="Vaccinia Virus protein VP39"/>
    <property type="match status" value="1"/>
</dbReference>
<dbReference type="AlphaFoldDB" id="A0A0D7WB66"/>
<keyword evidence="1 3" id="KW-0808">Transferase</keyword>
<dbReference type="InterPro" id="IPR041698">
    <property type="entry name" value="Methyltransf_25"/>
</dbReference>
<dbReference type="RefSeq" id="WP_044633376.1">
    <property type="nucleotide sequence ID" value="NZ_JTDW01000010.1"/>
</dbReference>
<dbReference type="CDD" id="cd02440">
    <property type="entry name" value="AdoMet_MTases"/>
    <property type="match status" value="1"/>
</dbReference>
<dbReference type="InterPro" id="IPR029063">
    <property type="entry name" value="SAM-dependent_MTases_sf"/>
</dbReference>
<evidence type="ECO:0000256" key="1">
    <source>
        <dbReference type="ARBA" id="ARBA00022679"/>
    </source>
</evidence>